<sequence>MTKITDPEAIIIFDESLTTGDNYDIIQSNIDFINDMLGMLYMQEEISYHAMLSYWVDYYLTQMNNGGFAQFVHNSGWPSFGIQCVRNGLQAIGAAKHSQLFEKGAALVATLSPERLQAFSQADIDTYVASPELPILDFISDDFFRINEEEDLIELNSAWLKAHPALVIASGEQIDAEIERRADCVPDQDARIALRAKARRDHKIILALCAEANQKLETVTAGVSQEFNGARRTAWHFVTDQGHFYMIDEGDKAFMVRDRSNNIVCEIDVSKLQISQS</sequence>
<evidence type="ECO:0000259" key="1">
    <source>
        <dbReference type="Pfam" id="PF14300"/>
    </source>
</evidence>
<dbReference type="EMBL" id="JAZHYN010000013">
    <property type="protein sequence ID" value="MEF3366162.1"/>
    <property type="molecule type" value="Genomic_DNA"/>
</dbReference>
<name>A0ABU7XGK8_9HYPH</name>
<evidence type="ECO:0000313" key="2">
    <source>
        <dbReference type="EMBL" id="MEF3366162.1"/>
    </source>
</evidence>
<dbReference type="Proteomes" id="UP001350748">
    <property type="component" value="Unassembled WGS sequence"/>
</dbReference>
<protein>
    <submittedName>
        <fullName evidence="2">DUF4375 domain-containing protein</fullName>
    </submittedName>
</protein>
<keyword evidence="3" id="KW-1185">Reference proteome</keyword>
<evidence type="ECO:0000313" key="3">
    <source>
        <dbReference type="Proteomes" id="UP001350748"/>
    </source>
</evidence>
<gene>
    <name evidence="2" type="ORF">V3H18_06380</name>
</gene>
<comment type="caution">
    <text evidence="2">The sequence shown here is derived from an EMBL/GenBank/DDBJ whole genome shotgun (WGS) entry which is preliminary data.</text>
</comment>
<feature type="domain" description="DNA mimic protein DMP19 C-terminal" evidence="1">
    <location>
        <begin position="45"/>
        <end position="163"/>
    </location>
</feature>
<proteinExistence type="predicted"/>
<dbReference type="Gene3D" id="1.20.1420.60">
    <property type="match status" value="1"/>
</dbReference>
<dbReference type="Pfam" id="PF14300">
    <property type="entry name" value="DMP19"/>
    <property type="match status" value="1"/>
</dbReference>
<reference evidence="2 3" key="1">
    <citation type="submission" date="2024-02" db="EMBL/GenBank/DDBJ databases">
        <authorList>
            <person name="Grouzdev D."/>
        </authorList>
    </citation>
    <scope>NUCLEOTIDE SEQUENCE [LARGE SCALE GENOMIC DNA]</scope>
    <source>
        <strain evidence="2 3">9N</strain>
    </source>
</reference>
<accession>A0ABU7XGK8</accession>
<organism evidence="2 3">
    <name type="scientific">Methylocystis borbori</name>
    <dbReference type="NCBI Taxonomy" id="3118750"/>
    <lineage>
        <taxon>Bacteria</taxon>
        <taxon>Pseudomonadati</taxon>
        <taxon>Pseudomonadota</taxon>
        <taxon>Alphaproteobacteria</taxon>
        <taxon>Hyphomicrobiales</taxon>
        <taxon>Methylocystaceae</taxon>
        <taxon>Methylocystis</taxon>
    </lineage>
</organism>
<dbReference type="RefSeq" id="WP_332081140.1">
    <property type="nucleotide sequence ID" value="NZ_JAZHYN010000013.1"/>
</dbReference>
<dbReference type="InterPro" id="IPR025402">
    <property type="entry name" value="DMP19_C"/>
</dbReference>